<reference evidence="1 2" key="1">
    <citation type="journal article" date="2018" name="PLoS Genet.">
        <title>Population sequencing reveals clonal diversity and ancestral inbreeding in the grapevine cultivar Chardonnay.</title>
        <authorList>
            <person name="Roach M.J."/>
            <person name="Johnson D.L."/>
            <person name="Bohlmann J."/>
            <person name="van Vuuren H.J."/>
            <person name="Jones S.J."/>
            <person name="Pretorius I.S."/>
            <person name="Schmidt S.A."/>
            <person name="Borneman A.R."/>
        </authorList>
    </citation>
    <scope>NUCLEOTIDE SEQUENCE [LARGE SCALE GENOMIC DNA]</scope>
    <source>
        <strain evidence="2">cv. Chardonnay</strain>
        <tissue evidence="1">Leaf</tissue>
    </source>
</reference>
<organism evidence="1 2">
    <name type="scientific">Vitis vinifera</name>
    <name type="common">Grape</name>
    <dbReference type="NCBI Taxonomy" id="29760"/>
    <lineage>
        <taxon>Eukaryota</taxon>
        <taxon>Viridiplantae</taxon>
        <taxon>Streptophyta</taxon>
        <taxon>Embryophyta</taxon>
        <taxon>Tracheophyta</taxon>
        <taxon>Spermatophyta</taxon>
        <taxon>Magnoliopsida</taxon>
        <taxon>eudicotyledons</taxon>
        <taxon>Gunneridae</taxon>
        <taxon>Pentapetalae</taxon>
        <taxon>rosids</taxon>
        <taxon>Vitales</taxon>
        <taxon>Vitaceae</taxon>
        <taxon>Viteae</taxon>
        <taxon>Vitis</taxon>
    </lineage>
</organism>
<dbReference type="Proteomes" id="UP000288805">
    <property type="component" value="Unassembled WGS sequence"/>
</dbReference>
<protein>
    <submittedName>
        <fullName evidence="1">Uncharacterized protein</fullName>
    </submittedName>
</protein>
<gene>
    <name evidence="1" type="ORF">CK203_109461</name>
</gene>
<sequence length="303" mass="34071">MDPQYATIDQLAEITDTMASLRDAILGLGQRIDGHQAYPVPARIDRIEQRMRLLHVLDGVMSWDGHDDLPVTTLPVEFRMLDIERYMRIGCPRIYLQLYNAALYGIEDGIAKGLCANSSPLDSKGKKSGSSPRPSDVGIIGMMGHRLVEGGLIAPLPPRPLPQPTLLRYQVDLHCDYYQRADPLPIHDTRAIPPPLEGLHLIESAGNEQIPRPFRLTLDRIPRQPSVSPVYLQHVPPMTLFLLFPEGYEPTHRDVQIVTRSGRVAQPLPVDRPFASAATREELKREDDEILRQLRTTQAHISI</sequence>
<evidence type="ECO:0000313" key="2">
    <source>
        <dbReference type="Proteomes" id="UP000288805"/>
    </source>
</evidence>
<comment type="caution">
    <text evidence="1">The sequence shown here is derived from an EMBL/GenBank/DDBJ whole genome shotgun (WGS) entry which is preliminary data.</text>
</comment>
<name>A0A438CH60_VITVI</name>
<proteinExistence type="predicted"/>
<accession>A0A438CH60</accession>
<evidence type="ECO:0000313" key="1">
    <source>
        <dbReference type="EMBL" id="RVW22526.1"/>
    </source>
</evidence>
<dbReference type="AlphaFoldDB" id="A0A438CH60"/>
<dbReference type="EMBL" id="QGNW01002229">
    <property type="protein sequence ID" value="RVW22526.1"/>
    <property type="molecule type" value="Genomic_DNA"/>
</dbReference>